<evidence type="ECO:0000313" key="1">
    <source>
        <dbReference type="EMBL" id="PEN14953.1"/>
    </source>
</evidence>
<name>A0A2A8D2A8_9BACT</name>
<dbReference type="AlphaFoldDB" id="A0A2A8D2A8"/>
<organism evidence="1 2">
    <name type="scientific">Longibacter salinarum</name>
    <dbReference type="NCBI Taxonomy" id="1850348"/>
    <lineage>
        <taxon>Bacteria</taxon>
        <taxon>Pseudomonadati</taxon>
        <taxon>Rhodothermota</taxon>
        <taxon>Rhodothermia</taxon>
        <taxon>Rhodothermales</taxon>
        <taxon>Salisaetaceae</taxon>
        <taxon>Longibacter</taxon>
    </lineage>
</organism>
<accession>A0A2A8D2A8</accession>
<evidence type="ECO:0000313" key="2">
    <source>
        <dbReference type="Proteomes" id="UP000220102"/>
    </source>
</evidence>
<proteinExistence type="predicted"/>
<sequence length="131" mass="14491">MAWSYKIINWAAILLSISRVGSFEAAMMIFSERKEGGKTDLDNSAQLAIFAAALAAPRLDPVHVHRYIGPKYSNMPVTHGKNQFNATCSLLLVNHARLVQVKDIATWVLSSSMSRSCFYYDCQFGVTTADA</sequence>
<comment type="caution">
    <text evidence="1">The sequence shown here is derived from an EMBL/GenBank/DDBJ whole genome shotgun (WGS) entry which is preliminary data.</text>
</comment>
<dbReference type="EMBL" id="PDEQ01000001">
    <property type="protein sequence ID" value="PEN14953.1"/>
    <property type="molecule type" value="Genomic_DNA"/>
</dbReference>
<reference evidence="1 2" key="1">
    <citation type="submission" date="2017-10" db="EMBL/GenBank/DDBJ databases">
        <title>Draft genome of Longibacter Salinarum.</title>
        <authorList>
            <person name="Goh K.M."/>
            <person name="Shamsir M.S."/>
            <person name="Lim S.W."/>
        </authorList>
    </citation>
    <scope>NUCLEOTIDE SEQUENCE [LARGE SCALE GENOMIC DNA]</scope>
    <source>
        <strain evidence="1 2">KCTC 52045</strain>
    </source>
</reference>
<gene>
    <name evidence="1" type="ORF">CRI94_01280</name>
</gene>
<protein>
    <submittedName>
        <fullName evidence="1">Uncharacterized protein</fullName>
    </submittedName>
</protein>
<keyword evidence="2" id="KW-1185">Reference proteome</keyword>
<dbReference type="Proteomes" id="UP000220102">
    <property type="component" value="Unassembled WGS sequence"/>
</dbReference>